<evidence type="ECO:0000313" key="4">
    <source>
        <dbReference type="Proteomes" id="UP001304683"/>
    </source>
</evidence>
<dbReference type="EMBL" id="CP132508">
    <property type="protein sequence ID" value="WPD20173.1"/>
    <property type="molecule type" value="Genomic_DNA"/>
</dbReference>
<gene>
    <name evidence="3" type="ORF">Q5761_05965</name>
</gene>
<sequence length="537" mass="59890">MQVMVLDRYETVRAVLGDGPSACPLLEDTYKETLENAAVTYEFAVPADHPDAQAIEPEGYVLLKDLDGNLLQLRIKIVEDDVDAEEGRRIRRVTCENAALELNGAIVRPQTWTWITAEQALTNALAGTRWQPGVVEWAGLKTIQIEEYQTVTATLHQIASEFGGELRWRVEWRDGRIVGRYVDMLKRRGRVTGKRFEYRQDIRGLKRVEDTTELVTAMIGLGKSDDKGQRLTFASVEWSRSKGDPVDKPLGQDWVGDPDALERWGLPGGRHLFGVFEDSEEDNPEELLQKTWDALQQRIQGRFTYEVEVAVLEHIAGLEHEAVRLGDTVTIHDASVDPPMALEARVIEIERSYTDPSRDKVTLGQYRQLVITLPKVVAELQKRLNAKQGEWDAKQASVHQGPTPPDNPADGQLWLDTSQTPNVWRRWDGPGNQWVRATPTEAAEVKAETPEGAQQKADQAREDAKQAVASGEVPLPVGALVGQITSEQIANAVILAQHLAQQVIQGQHIAPGAITGDKLAIGSITENKMRWSTHLLY</sequence>
<dbReference type="RefSeq" id="WP_318751544.1">
    <property type="nucleotide sequence ID" value="NZ_CP132508.1"/>
</dbReference>
<protein>
    <submittedName>
        <fullName evidence="3">Phage tail spike protein</fullName>
    </submittedName>
</protein>
<feature type="domain" description="Tail spike" evidence="2">
    <location>
        <begin position="105"/>
        <end position="365"/>
    </location>
</feature>
<evidence type="ECO:0000313" key="3">
    <source>
        <dbReference type="EMBL" id="WPD20173.1"/>
    </source>
</evidence>
<keyword evidence="4" id="KW-1185">Reference proteome</keyword>
<name>A0ABZ0QRQ6_9FIRM</name>
<organism evidence="3 4">
    <name type="scientific">Thermaerobacter composti</name>
    <dbReference type="NCBI Taxonomy" id="554949"/>
    <lineage>
        <taxon>Bacteria</taxon>
        <taxon>Bacillati</taxon>
        <taxon>Bacillota</taxon>
        <taxon>Clostridia</taxon>
        <taxon>Eubacteriales</taxon>
        <taxon>Clostridiales Family XVII. Incertae Sedis</taxon>
        <taxon>Thermaerobacter</taxon>
    </lineage>
</organism>
<evidence type="ECO:0000259" key="2">
    <source>
        <dbReference type="Pfam" id="PF06605"/>
    </source>
</evidence>
<proteinExistence type="predicted"/>
<accession>A0ABZ0QRQ6</accession>
<evidence type="ECO:0000256" key="1">
    <source>
        <dbReference type="SAM" id="MobiDB-lite"/>
    </source>
</evidence>
<dbReference type="Pfam" id="PF06605">
    <property type="entry name" value="Prophage_tail"/>
    <property type="match status" value="1"/>
</dbReference>
<dbReference type="InterPro" id="IPR007119">
    <property type="entry name" value="Phage_tail_spike_N"/>
</dbReference>
<reference evidence="3 4" key="1">
    <citation type="submission" date="2023-08" db="EMBL/GenBank/DDBJ databases">
        <title>Genome sequence of Thermaerobacter compostii strain Ins1, a spore-forming filamentous bacterium isolated from a deep geothermal reservoir.</title>
        <authorList>
            <person name="Bregnard D."/>
            <person name="Gonzalez D."/>
            <person name="Junier P."/>
        </authorList>
    </citation>
    <scope>NUCLEOTIDE SEQUENCE [LARGE SCALE GENOMIC DNA]</scope>
    <source>
        <strain evidence="3 4">Ins1</strain>
    </source>
</reference>
<dbReference type="InterPro" id="IPR010572">
    <property type="entry name" value="Tail_dom"/>
</dbReference>
<feature type="region of interest" description="Disordered" evidence="1">
    <location>
        <begin position="391"/>
        <end position="415"/>
    </location>
</feature>
<dbReference type="NCBIfam" id="TIGR01665">
    <property type="entry name" value="put_anti_recept"/>
    <property type="match status" value="1"/>
</dbReference>
<dbReference type="Proteomes" id="UP001304683">
    <property type="component" value="Chromosome"/>
</dbReference>